<sequence>MKIAPPGGRANSWEDVADLSTAFGLTLDPWQELVLQCAMAERADGRWTASRVGLSVPRQNGKSQLIVSRALAGSLLFGEKTVIVSAHQQDTARETFMKFMELIEANPALEARLSGGSIRTGIMNAFNREQIKFANGSVVKFKARSAPGGRGFSCDALFLDEAQILSARAWASINSTMSARPNPQVWLLGTPPTPEDDGDVFARARDSAMDGSSTRSAYLEWSADPADDPALEETRAKANPAWNSRINHDVVQGEYETYSPEQFARERLGIWDEDVLDVFAGAWPRCKGEPPTVPPVRLAVACDPDQSQGAILASAVDEDGIVHVRPLRYERGTGWLVEAAAELARELGTPVVVDGGGPAASLVPDLNAAGVPLRTLKTSEFLDACAEFHQLVMTQRLRHADYAELNDAVRVAVKRPVQDRWAWGRRKSAGDISLLEAATLATWDALHPLKTKTPTVHRWPATAGR</sequence>
<gene>
    <name evidence="1" type="ORF">HDG69_002792</name>
</gene>
<keyword evidence="2" id="KW-1185">Reference proteome</keyword>
<dbReference type="Gene3D" id="3.40.50.300">
    <property type="entry name" value="P-loop containing nucleotide triphosphate hydrolases"/>
    <property type="match status" value="1"/>
</dbReference>
<proteinExistence type="predicted"/>
<accession>A0ABX2A8Q1</accession>
<protein>
    <recommendedName>
        <fullName evidence="3">Terminase</fullName>
    </recommendedName>
</protein>
<evidence type="ECO:0000313" key="1">
    <source>
        <dbReference type="EMBL" id="NOV98207.1"/>
    </source>
</evidence>
<evidence type="ECO:0000313" key="2">
    <source>
        <dbReference type="Proteomes" id="UP000757540"/>
    </source>
</evidence>
<comment type="caution">
    <text evidence="1">The sequence shown here is derived from an EMBL/GenBank/DDBJ whole genome shotgun (WGS) entry which is preliminary data.</text>
</comment>
<name>A0ABX2A8Q1_9MICO</name>
<organism evidence="1 2">
    <name type="scientific">Isoptericola halotolerans</name>
    <dbReference type="NCBI Taxonomy" id="300560"/>
    <lineage>
        <taxon>Bacteria</taxon>
        <taxon>Bacillati</taxon>
        <taxon>Actinomycetota</taxon>
        <taxon>Actinomycetes</taxon>
        <taxon>Micrococcales</taxon>
        <taxon>Promicromonosporaceae</taxon>
        <taxon>Isoptericola</taxon>
    </lineage>
</organism>
<reference evidence="1 2" key="1">
    <citation type="submission" date="2020-05" db="EMBL/GenBank/DDBJ databases">
        <title>Genomic Encyclopedia of Type Strains, Phase III (KMG-III): the genomes of soil and plant-associated and newly described type strains.</title>
        <authorList>
            <person name="Whitman W."/>
        </authorList>
    </citation>
    <scope>NUCLEOTIDE SEQUENCE [LARGE SCALE GENOMIC DNA]</scope>
    <source>
        <strain evidence="1 2">KCTC 19046</strain>
    </source>
</reference>
<dbReference type="EMBL" id="JABEZU010000003">
    <property type="protein sequence ID" value="NOV98207.1"/>
    <property type="molecule type" value="Genomic_DNA"/>
</dbReference>
<dbReference type="Proteomes" id="UP000757540">
    <property type="component" value="Unassembled WGS sequence"/>
</dbReference>
<dbReference type="InterPro" id="IPR027417">
    <property type="entry name" value="P-loop_NTPase"/>
</dbReference>
<evidence type="ECO:0008006" key="3">
    <source>
        <dbReference type="Google" id="ProtNLM"/>
    </source>
</evidence>
<dbReference type="RefSeq" id="WP_171784418.1">
    <property type="nucleotide sequence ID" value="NZ_BAAAML010000012.1"/>
</dbReference>